<feature type="transmembrane region" description="Helical" evidence="8">
    <location>
        <begin position="399"/>
        <end position="422"/>
    </location>
</feature>
<evidence type="ECO:0000256" key="4">
    <source>
        <dbReference type="ARBA" id="ARBA00022989"/>
    </source>
</evidence>
<keyword evidence="6 8" id="KW-0472">Membrane</keyword>
<evidence type="ECO:0008006" key="13">
    <source>
        <dbReference type="Google" id="ProtNLM"/>
    </source>
</evidence>
<dbReference type="InterPro" id="IPR002110">
    <property type="entry name" value="Ankyrin_rpt"/>
</dbReference>
<feature type="transmembrane region" description="Helical" evidence="8">
    <location>
        <begin position="994"/>
        <end position="1017"/>
    </location>
</feature>
<keyword evidence="12" id="KW-1185">Reference proteome</keyword>
<dbReference type="Pfam" id="PF00023">
    <property type="entry name" value="Ank"/>
    <property type="match status" value="1"/>
</dbReference>
<keyword evidence="5 7" id="KW-0040">ANK repeat</keyword>
<feature type="repeat" description="ANK" evidence="7">
    <location>
        <begin position="714"/>
        <end position="738"/>
    </location>
</feature>
<protein>
    <recommendedName>
        <fullName evidence="13">Ankyrin repeat-containing protein</fullName>
    </recommendedName>
</protein>
<comment type="caution">
    <text evidence="11">The sequence shown here is derived from an EMBL/GenBank/DDBJ whole genome shotgun (WGS) entry which is preliminary data.</text>
</comment>
<dbReference type="SMART" id="SM00248">
    <property type="entry name" value="ANK"/>
    <property type="match status" value="7"/>
</dbReference>
<dbReference type="SUPFAM" id="SSF50249">
    <property type="entry name" value="Nucleic acid-binding proteins"/>
    <property type="match status" value="1"/>
</dbReference>
<dbReference type="InterPro" id="IPR012340">
    <property type="entry name" value="NA-bd_OB-fold"/>
</dbReference>
<evidence type="ECO:0000313" key="12">
    <source>
        <dbReference type="Proteomes" id="UP001630127"/>
    </source>
</evidence>
<feature type="transmembrane region" description="Helical" evidence="8">
    <location>
        <begin position="869"/>
        <end position="886"/>
    </location>
</feature>
<gene>
    <name evidence="11" type="ORF">ACH5RR_039916</name>
</gene>
<accession>A0ABD2Y589</accession>
<feature type="repeat" description="ANK" evidence="7">
    <location>
        <begin position="637"/>
        <end position="659"/>
    </location>
</feature>
<feature type="transmembrane region" description="Helical" evidence="8">
    <location>
        <begin position="429"/>
        <end position="452"/>
    </location>
</feature>
<evidence type="ECO:0000256" key="8">
    <source>
        <dbReference type="SAM" id="Phobius"/>
    </source>
</evidence>
<feature type="domain" description="PGG" evidence="10">
    <location>
        <begin position="863"/>
        <end position="978"/>
    </location>
</feature>
<dbReference type="Gene3D" id="2.40.50.140">
    <property type="entry name" value="Nucleic acid-binding proteins"/>
    <property type="match status" value="1"/>
</dbReference>
<dbReference type="GO" id="GO:0016020">
    <property type="term" value="C:membrane"/>
    <property type="evidence" value="ECO:0007669"/>
    <property type="project" value="UniProtKB-SubCell"/>
</dbReference>
<feature type="domain" description="PGG" evidence="10">
    <location>
        <begin position="341"/>
        <end position="457"/>
    </location>
</feature>
<dbReference type="AlphaFoldDB" id="A0ABD2Y589"/>
<evidence type="ECO:0000259" key="9">
    <source>
        <dbReference type="Pfam" id="PF08646"/>
    </source>
</evidence>
<evidence type="ECO:0000259" key="10">
    <source>
        <dbReference type="Pfam" id="PF13962"/>
    </source>
</evidence>
<organism evidence="11 12">
    <name type="scientific">Cinchona calisaya</name>
    <dbReference type="NCBI Taxonomy" id="153742"/>
    <lineage>
        <taxon>Eukaryota</taxon>
        <taxon>Viridiplantae</taxon>
        <taxon>Streptophyta</taxon>
        <taxon>Embryophyta</taxon>
        <taxon>Tracheophyta</taxon>
        <taxon>Spermatophyta</taxon>
        <taxon>Magnoliopsida</taxon>
        <taxon>eudicotyledons</taxon>
        <taxon>Gunneridae</taxon>
        <taxon>Pentapetalae</taxon>
        <taxon>asterids</taxon>
        <taxon>lamiids</taxon>
        <taxon>Gentianales</taxon>
        <taxon>Rubiaceae</taxon>
        <taxon>Cinchonoideae</taxon>
        <taxon>Cinchoneae</taxon>
        <taxon>Cinchona</taxon>
    </lineage>
</organism>
<evidence type="ECO:0000313" key="11">
    <source>
        <dbReference type="EMBL" id="KAL3500823.1"/>
    </source>
</evidence>
<dbReference type="PROSITE" id="PS50088">
    <property type="entry name" value="ANK_REPEAT"/>
    <property type="match status" value="3"/>
</dbReference>
<keyword evidence="2 8" id="KW-0812">Transmembrane</keyword>
<feature type="transmembrane region" description="Helical" evidence="8">
    <location>
        <begin position="472"/>
        <end position="500"/>
    </location>
</feature>
<dbReference type="Pfam" id="PF13962">
    <property type="entry name" value="PGG"/>
    <property type="match status" value="3"/>
</dbReference>
<evidence type="ECO:0000256" key="3">
    <source>
        <dbReference type="ARBA" id="ARBA00022737"/>
    </source>
</evidence>
<dbReference type="Gene3D" id="1.25.40.20">
    <property type="entry name" value="Ankyrin repeat-containing domain"/>
    <property type="match status" value="2"/>
</dbReference>
<dbReference type="Proteomes" id="UP001630127">
    <property type="component" value="Unassembled WGS sequence"/>
</dbReference>
<feature type="domain" description="PGG" evidence="10">
    <location>
        <begin position="553"/>
        <end position="584"/>
    </location>
</feature>
<dbReference type="PANTHER" id="PTHR24186:SF37">
    <property type="entry name" value="PGG DOMAIN-CONTAINING PROTEIN"/>
    <property type="match status" value="1"/>
</dbReference>
<proteinExistence type="predicted"/>
<dbReference type="EMBL" id="JBJUIK010000016">
    <property type="protein sequence ID" value="KAL3500823.1"/>
    <property type="molecule type" value="Genomic_DNA"/>
</dbReference>
<dbReference type="Pfam" id="PF08646">
    <property type="entry name" value="Rep_fac-A_C"/>
    <property type="match status" value="1"/>
</dbReference>
<reference evidence="11 12" key="1">
    <citation type="submission" date="2024-11" db="EMBL/GenBank/DDBJ databases">
        <title>A near-complete genome assembly of Cinchona calisaya.</title>
        <authorList>
            <person name="Lian D.C."/>
            <person name="Zhao X.W."/>
            <person name="Wei L."/>
        </authorList>
    </citation>
    <scope>NUCLEOTIDE SEQUENCE [LARGE SCALE GENOMIC DNA]</scope>
    <source>
        <tissue evidence="11">Nenye</tissue>
    </source>
</reference>
<feature type="domain" description="Replication factor A C-terminal" evidence="9">
    <location>
        <begin position="257"/>
        <end position="340"/>
    </location>
</feature>
<evidence type="ECO:0000256" key="5">
    <source>
        <dbReference type="ARBA" id="ARBA00023043"/>
    </source>
</evidence>
<feature type="transmembrane region" description="Helical" evidence="8">
    <location>
        <begin position="924"/>
        <end position="947"/>
    </location>
</feature>
<comment type="subcellular location">
    <subcellularLocation>
        <location evidence="1">Membrane</location>
        <topology evidence="1">Multi-pass membrane protein</topology>
    </subcellularLocation>
</comment>
<keyword evidence="4 8" id="KW-1133">Transmembrane helix</keyword>
<keyword evidence="3" id="KW-0677">Repeat</keyword>
<dbReference type="PANTHER" id="PTHR24186">
    <property type="entry name" value="PROTEIN PHOSPHATASE 1 REGULATORY SUBUNIT"/>
    <property type="match status" value="1"/>
</dbReference>
<dbReference type="InterPro" id="IPR026961">
    <property type="entry name" value="PGG_dom"/>
</dbReference>
<dbReference type="InterPro" id="IPR036770">
    <property type="entry name" value="Ankyrin_rpt-contain_sf"/>
</dbReference>
<dbReference type="Pfam" id="PF12796">
    <property type="entry name" value="Ank_2"/>
    <property type="match status" value="2"/>
</dbReference>
<evidence type="ECO:0000256" key="6">
    <source>
        <dbReference type="ARBA" id="ARBA00023136"/>
    </source>
</evidence>
<feature type="transmembrane region" description="Helical" evidence="8">
    <location>
        <begin position="954"/>
        <end position="974"/>
    </location>
</feature>
<feature type="repeat" description="ANK" evidence="7">
    <location>
        <begin position="784"/>
        <end position="816"/>
    </location>
</feature>
<sequence length="1035" mass="113949">MEKKLYDATLVGDVTAPYQSLQEDPPTLDRAILAFEDKTPLHLTTMMGNVDFIKANLQVNYFSSYYFVEKAEGGGTILHLCVKYKQLEALKILVNTLKSGEFMNAQDENALEKLPDSFAGKYATGEEIYLLLTYILELRGEDDSDAAILFLTTGSDAEAIAATTITIALARVTFNKVSAAVKMKKYVPAVSVTTDFITLELELLAHATSSFASAITLFDVVKIILWGDMAINEGGLLEAQVGERPIVAITDVQKKVFQGTVDMIENKSKLWYDACQNCTRSIIQTDEGVQCRSCSDVQIVQSRLTLNVSQGNARATVTLFEDAATVYIGCSVSDYIQSVTEEWIENRRNAIMVVASLIATMAFQAGISPPGGVWQDDLVDGPNPHRAGEAVMAQTHPKYYRVLIAANTIAFVSSLNTITLLIRGSSISSIYFICILASAMLVATATTTITYATSLVAVAPKDARWQLSDASLIQQIVISVWIGLMVTVVYDIIFAVIYIVEHSKIRVNIKDADGKTGLYLLLGRDNIDPKVKSSLENHRALPGTDVLSIEFLEWIENSRNAIMVVASLIATMAFQEGISPPGVAPKDVRSQLSDASLIQLIVITGERERKKELYDAALIGDVAALNQLLQDDLLACEDKTPLHLAAMMGHVDFINAIVQVNNSSYYYMFLARDRDKRNPLHLAVIYDKLEVLQVLINVRFQAVHHHMCLARDQEGRNPLHLAAIHGRLEILQVLINSGFEAVLEKVEGGGTILHLCVKYNQLEALDILVNTLKNGEFVNAQDEDGMTILHLATYYGQNETIKYLLRHKKRLKLRVNIKNAKGKTAKDILLAQDGINSEILRSLRYSGGLVGAVVSSGDRREIFDRSKNTIMVVASLIATMAFQVVVRPPGGVWQDEITSQGPNNNTIIPHKIGEAVMAQTHPKYYWILVRTNTIAFVSSLTTIITLISMTTAFVSLYILLMWLAIITIAVTYAISLVVAEPKGTSGQLSDASKIVLIVLMVCSCYVVLGGGWLAIWVPRFLKILVANIRQANTRN</sequence>
<name>A0ABD2Y589_9GENT</name>
<dbReference type="InterPro" id="IPR013955">
    <property type="entry name" value="Rep_factor-A_C"/>
</dbReference>
<dbReference type="PROSITE" id="PS50297">
    <property type="entry name" value="ANK_REP_REGION"/>
    <property type="match status" value="3"/>
</dbReference>
<dbReference type="SUPFAM" id="SSF48403">
    <property type="entry name" value="Ankyrin repeat"/>
    <property type="match status" value="2"/>
</dbReference>
<evidence type="ECO:0000256" key="1">
    <source>
        <dbReference type="ARBA" id="ARBA00004141"/>
    </source>
</evidence>
<evidence type="ECO:0000256" key="7">
    <source>
        <dbReference type="PROSITE-ProRule" id="PRU00023"/>
    </source>
</evidence>
<evidence type="ECO:0000256" key="2">
    <source>
        <dbReference type="ARBA" id="ARBA00022692"/>
    </source>
</evidence>